<feature type="domain" description="GDP/GTP exchange factor Sec2 N-terminal" evidence="5">
    <location>
        <begin position="116"/>
        <end position="184"/>
    </location>
</feature>
<proteinExistence type="inferred from homology"/>
<dbReference type="Pfam" id="PF25555">
    <property type="entry name" value="RAB3A-like_C"/>
    <property type="match status" value="1"/>
</dbReference>
<dbReference type="AlphaFoldDB" id="A0A8C0TGE5"/>
<name>A0A8C0TGE5_CANLF</name>
<dbReference type="Gene3D" id="1.20.5.4880">
    <property type="match status" value="1"/>
</dbReference>
<protein>
    <recommendedName>
        <fullName evidence="5">GDP/GTP exchange factor Sec2 N-terminal domain-containing protein</fullName>
    </recommendedName>
</protein>
<sequence>MDDPKEHSRCPARGSCPVFLALSSGAVRYAPSVLGPAPEGNLEEEPWDTDSQPHPDEGHPPPLETVPVSWKGCRESPGGPAESPAGEEAQGEDSPTAAQLDVLRLRSSSMEIREKGSEFLKEELHKAQKELQLKDEECERLSKVREQLEQELEELTASLFEEAHRMVREANMKQAASEKQLKEARGKVDTTLFAEFQAWRESPTLDKTCPFLERVYREDVGPCLDFTMQELSALVRAAVEDNTLTIEPVASQTLPAVRWLQSSVAAPSELGVLPPFLPATPSLVLCQLGTEPQACLLGSWCGSCRGCGWGLSLRPASWGLVWVLQGVWLGLTSGLPPGVLILQGVWLRTELPGVGPPWVRGRTGLAGEDCRGMQGGEASLAEIPASSHRSSGLPGSPGTGASLFLAGLTGISLPQWVLGTD</sequence>
<keyword evidence="1 3" id="KW-0175">Coiled coil</keyword>
<evidence type="ECO:0000256" key="1">
    <source>
        <dbReference type="ARBA" id="ARBA00023054"/>
    </source>
</evidence>
<accession>A0A8C0TGE5</accession>
<evidence type="ECO:0000256" key="2">
    <source>
        <dbReference type="ARBA" id="ARBA00025794"/>
    </source>
</evidence>
<dbReference type="Proteomes" id="UP000694542">
    <property type="component" value="Chromosome 18"/>
</dbReference>
<dbReference type="PANTHER" id="PTHR14430:SF5">
    <property type="entry name" value="GUANINE NUCLEOTIDE EXCHANGE FACTOR FOR RAB-3A"/>
    <property type="match status" value="1"/>
</dbReference>
<dbReference type="Pfam" id="PF06428">
    <property type="entry name" value="Sec2p"/>
    <property type="match status" value="1"/>
</dbReference>
<dbReference type="GO" id="GO:0005085">
    <property type="term" value="F:guanyl-nucleotide exchange factor activity"/>
    <property type="evidence" value="ECO:0007669"/>
    <property type="project" value="InterPro"/>
</dbReference>
<feature type="region of interest" description="Disordered" evidence="4">
    <location>
        <begin position="30"/>
        <end position="98"/>
    </location>
</feature>
<dbReference type="SUPFAM" id="SSF144284">
    <property type="entry name" value="Sec2 N-terminal region"/>
    <property type="match status" value="1"/>
</dbReference>
<evidence type="ECO:0000313" key="7">
    <source>
        <dbReference type="Proteomes" id="UP000694542"/>
    </source>
</evidence>
<evidence type="ECO:0000256" key="4">
    <source>
        <dbReference type="SAM" id="MobiDB-lite"/>
    </source>
</evidence>
<reference evidence="6" key="2">
    <citation type="submission" date="2025-08" db="UniProtKB">
        <authorList>
            <consortium name="Ensembl"/>
        </authorList>
    </citation>
    <scope>IDENTIFICATION</scope>
</reference>
<evidence type="ECO:0000256" key="3">
    <source>
        <dbReference type="SAM" id="Coils"/>
    </source>
</evidence>
<dbReference type="InterPro" id="IPR040351">
    <property type="entry name" value="RAB3IL/RAB3IP/Sec2"/>
</dbReference>
<feature type="coiled-coil region" evidence="3">
    <location>
        <begin position="117"/>
        <end position="187"/>
    </location>
</feature>
<comment type="similarity">
    <text evidence="2">Belongs to the SEC2 family.</text>
</comment>
<organism evidence="6 7">
    <name type="scientific">Canis lupus familiaris</name>
    <name type="common">Dog</name>
    <name type="synonym">Canis familiaris</name>
    <dbReference type="NCBI Taxonomy" id="9615"/>
    <lineage>
        <taxon>Eukaryota</taxon>
        <taxon>Metazoa</taxon>
        <taxon>Chordata</taxon>
        <taxon>Craniata</taxon>
        <taxon>Vertebrata</taxon>
        <taxon>Euteleostomi</taxon>
        <taxon>Mammalia</taxon>
        <taxon>Eutheria</taxon>
        <taxon>Laurasiatheria</taxon>
        <taxon>Carnivora</taxon>
        <taxon>Caniformia</taxon>
        <taxon>Canidae</taxon>
        <taxon>Canis</taxon>
    </lineage>
</organism>
<dbReference type="Ensembl" id="ENSCAFT00040039332.1">
    <property type="protein sequence ID" value="ENSCAFP00040034314.1"/>
    <property type="gene ID" value="ENSCAFG00040021020.1"/>
</dbReference>
<dbReference type="InterPro" id="IPR009449">
    <property type="entry name" value="Sec2_N"/>
</dbReference>
<dbReference type="PANTHER" id="PTHR14430">
    <property type="entry name" value="RABIN3-RELATED"/>
    <property type="match status" value="1"/>
</dbReference>
<evidence type="ECO:0000259" key="5">
    <source>
        <dbReference type="Pfam" id="PF06428"/>
    </source>
</evidence>
<evidence type="ECO:0000313" key="6">
    <source>
        <dbReference type="Ensembl" id="ENSCAFP00040034314.1"/>
    </source>
</evidence>
<reference evidence="6" key="1">
    <citation type="submission" date="2018-10" db="EMBL/GenBank/DDBJ databases">
        <title>De novo assembly of a Great Dane genome.</title>
        <authorList>
            <person name="Kidd J.M."/>
            <person name="Pendleton A.L."/>
            <person name="Shen F."/>
            <person name="Emery S."/>
        </authorList>
    </citation>
    <scope>NUCLEOTIDE SEQUENCE [LARGE SCALE GENOMIC DNA]</scope>
    <source>
        <strain evidence="6">Great Dane</strain>
    </source>
</reference>